<keyword evidence="7" id="KW-1185">Reference proteome</keyword>
<evidence type="ECO:0000313" key="7">
    <source>
        <dbReference type="Proteomes" id="UP000585474"/>
    </source>
</evidence>
<reference evidence="6 7" key="1">
    <citation type="submission" date="2019-07" db="EMBL/GenBank/DDBJ databases">
        <title>De Novo Assembly of kiwifruit Actinidia rufa.</title>
        <authorList>
            <person name="Sugita-Konishi S."/>
            <person name="Sato K."/>
            <person name="Mori E."/>
            <person name="Abe Y."/>
            <person name="Kisaki G."/>
            <person name="Hamano K."/>
            <person name="Suezawa K."/>
            <person name="Otani M."/>
            <person name="Fukuda T."/>
            <person name="Manabe T."/>
            <person name="Gomi K."/>
            <person name="Tabuchi M."/>
            <person name="Akimitsu K."/>
            <person name="Kataoka I."/>
        </authorList>
    </citation>
    <scope>NUCLEOTIDE SEQUENCE [LARGE SCALE GENOMIC DNA]</scope>
    <source>
        <strain evidence="7">cv. Fuchu</strain>
    </source>
</reference>
<keyword evidence="1" id="KW-0805">Transcription regulation</keyword>
<dbReference type="EMBL" id="BJWL01000022">
    <property type="protein sequence ID" value="GFZ11244.1"/>
    <property type="molecule type" value="Genomic_DNA"/>
</dbReference>
<organism evidence="6 7">
    <name type="scientific">Actinidia rufa</name>
    <dbReference type="NCBI Taxonomy" id="165716"/>
    <lineage>
        <taxon>Eukaryota</taxon>
        <taxon>Viridiplantae</taxon>
        <taxon>Streptophyta</taxon>
        <taxon>Embryophyta</taxon>
        <taxon>Tracheophyta</taxon>
        <taxon>Spermatophyta</taxon>
        <taxon>Magnoliopsida</taxon>
        <taxon>eudicotyledons</taxon>
        <taxon>Gunneridae</taxon>
        <taxon>Pentapetalae</taxon>
        <taxon>asterids</taxon>
        <taxon>Ericales</taxon>
        <taxon>Actinidiaceae</taxon>
        <taxon>Actinidia</taxon>
    </lineage>
</organism>
<evidence type="ECO:0000256" key="2">
    <source>
        <dbReference type="ARBA" id="ARBA00023125"/>
    </source>
</evidence>
<dbReference type="OrthoDB" id="774757at2759"/>
<evidence type="ECO:0000256" key="4">
    <source>
        <dbReference type="ARBA" id="ARBA00023242"/>
    </source>
</evidence>
<evidence type="ECO:0000259" key="5">
    <source>
        <dbReference type="Pfam" id="PF02365"/>
    </source>
</evidence>
<proteinExistence type="predicted"/>
<evidence type="ECO:0000256" key="3">
    <source>
        <dbReference type="ARBA" id="ARBA00023163"/>
    </source>
</evidence>
<dbReference type="AlphaFoldDB" id="A0A7J0GKK2"/>
<keyword evidence="2" id="KW-0238">DNA-binding</keyword>
<dbReference type="GO" id="GO:0006355">
    <property type="term" value="P:regulation of DNA-templated transcription"/>
    <property type="evidence" value="ECO:0007669"/>
    <property type="project" value="InterPro"/>
</dbReference>
<keyword evidence="3" id="KW-0804">Transcription</keyword>
<sequence length="219" mass="25076">MALPVPYGFTFNPKDHELIYLLLRKANGNSLPVDEHLIEECDLFGKDYLLLRKANGNSLPVDEHLIEECDLFGKEEPWKIFGRGTEKTRYFFCKTEEERQECSWFKLCSNGWQRIGGNQDGEGFGSMNCAENAILGRKRSRIEFMMDYDLPNLSAADAAVMLESIAHDQTTEYRFFNRKEPRIDGDQLMDLLLGAENCVPSLSEGVSKGFTQDDEAEYF</sequence>
<dbReference type="Pfam" id="PF02365">
    <property type="entry name" value="NAM"/>
    <property type="match status" value="1"/>
</dbReference>
<dbReference type="GO" id="GO:0003677">
    <property type="term" value="F:DNA binding"/>
    <property type="evidence" value="ECO:0007669"/>
    <property type="project" value="UniProtKB-KW"/>
</dbReference>
<accession>A0A7J0GKK2</accession>
<protein>
    <recommendedName>
        <fullName evidence="5">NAC domain-containing protein</fullName>
    </recommendedName>
</protein>
<evidence type="ECO:0000313" key="6">
    <source>
        <dbReference type="EMBL" id="GFZ11244.1"/>
    </source>
</evidence>
<feature type="domain" description="NAC" evidence="5">
    <location>
        <begin position="48"/>
        <end position="118"/>
    </location>
</feature>
<dbReference type="InterPro" id="IPR036093">
    <property type="entry name" value="NAC_dom_sf"/>
</dbReference>
<name>A0A7J0GKK2_9ERIC</name>
<dbReference type="Gene3D" id="2.170.150.80">
    <property type="entry name" value="NAC domain"/>
    <property type="match status" value="1"/>
</dbReference>
<keyword evidence="4" id="KW-0539">Nucleus</keyword>
<dbReference type="SUPFAM" id="SSF101941">
    <property type="entry name" value="NAC domain"/>
    <property type="match status" value="1"/>
</dbReference>
<gene>
    <name evidence="6" type="ORF">Acr_22g0006420</name>
</gene>
<comment type="caution">
    <text evidence="6">The sequence shown here is derived from an EMBL/GenBank/DDBJ whole genome shotgun (WGS) entry which is preliminary data.</text>
</comment>
<evidence type="ECO:0000256" key="1">
    <source>
        <dbReference type="ARBA" id="ARBA00023015"/>
    </source>
</evidence>
<dbReference type="InterPro" id="IPR003441">
    <property type="entry name" value="NAC-dom"/>
</dbReference>
<dbReference type="Proteomes" id="UP000585474">
    <property type="component" value="Unassembled WGS sequence"/>
</dbReference>